<dbReference type="Proteomes" id="UP001156670">
    <property type="component" value="Unassembled WGS sequence"/>
</dbReference>
<reference evidence="2" key="1">
    <citation type="journal article" date="2019" name="Int. J. Syst. Evol. Microbiol.">
        <title>The Global Catalogue of Microorganisms (GCM) 10K type strain sequencing project: providing services to taxonomists for standard genome sequencing and annotation.</title>
        <authorList>
            <consortium name="The Broad Institute Genomics Platform"/>
            <consortium name="The Broad Institute Genome Sequencing Center for Infectious Disease"/>
            <person name="Wu L."/>
            <person name="Ma J."/>
        </authorList>
    </citation>
    <scope>NUCLEOTIDE SEQUENCE [LARGE SCALE GENOMIC DNA]</scope>
    <source>
        <strain evidence="2">NBRC 111980</strain>
    </source>
</reference>
<evidence type="ECO:0008006" key="3">
    <source>
        <dbReference type="Google" id="ProtNLM"/>
    </source>
</evidence>
<sequence length="688" mass="72796">MPMAAQSVVLGMYGNQRVSVPFLLENVSMKHTKVQYSRLQRTSSLLLVVSALAFACGSAHAQSTGYTGIYGGGPMYKHVASNISEIENSGFTEVIVWSVEVNSAGDLNLNGEFPLTSGGSYVGNNTWPSFAADLVTMKQGTPKRITLSIGSSNVGDFQDIKALVNAQGTGSSSILYKDFQALKAALPSVDAIDFDDENSYDSASTVAFAVMLGNLGYHVTISPYTNASYWTSVVSQINSQLPGTVDGVHLQAYSGGAGNSPCSGWSFGSVPVYPGLWDSDDTPPQMQSQMSSWHSQCAITGGFLWLYDDIVGKTYNGGNETAAYASAINNGVGGGTTTSGVYGIYSDGTAFTTGGLDGNGYAYSANLLGSSKTWNGNTFSFGAANTANALSGSTITLTQGQYSELSMLATGLNGSQAAQTFMVNYTDGTSTVISQSLSDWFSPQSYPGESDAVTMAYRDTSSGGTDNRTFYLYGYAFLIDSTKTVKNVVLPNNRNVAVLSYTLGNPTINASPVSLASSFNRTAIYNDGATFSSTGGVDNVGDAYSAQLLGSSLEFNDVLYHFGSANATNDVSTSGQTITLPSGQFSGLQFLAAAMNGSQTSQTFTVTYTDGTKSTFTQSISDWFSPQSYAGELQAAKLPYRDTYSGGRDSRTFYLYNYKFSLNNAKTVKSIQLPNNTNVQIMAMTLVQ</sequence>
<protein>
    <recommendedName>
        <fullName evidence="3">GH18 domain-containing protein</fullName>
    </recommendedName>
</protein>
<evidence type="ECO:0000313" key="2">
    <source>
        <dbReference type="Proteomes" id="UP001156670"/>
    </source>
</evidence>
<organism evidence="1 2">
    <name type="scientific">Dyella acidisoli</name>
    <dbReference type="NCBI Taxonomy" id="1867834"/>
    <lineage>
        <taxon>Bacteria</taxon>
        <taxon>Pseudomonadati</taxon>
        <taxon>Pseudomonadota</taxon>
        <taxon>Gammaproteobacteria</taxon>
        <taxon>Lysobacterales</taxon>
        <taxon>Rhodanobacteraceae</taxon>
        <taxon>Dyella</taxon>
    </lineage>
</organism>
<evidence type="ECO:0000313" key="1">
    <source>
        <dbReference type="EMBL" id="GLQ91140.1"/>
    </source>
</evidence>
<gene>
    <name evidence="1" type="ORF">GCM10007901_00900</name>
</gene>
<comment type="caution">
    <text evidence="1">The sequence shown here is derived from an EMBL/GenBank/DDBJ whole genome shotgun (WGS) entry which is preliminary data.</text>
</comment>
<proteinExistence type="predicted"/>
<dbReference type="EMBL" id="BSOB01000002">
    <property type="protein sequence ID" value="GLQ91140.1"/>
    <property type="molecule type" value="Genomic_DNA"/>
</dbReference>
<keyword evidence="2" id="KW-1185">Reference proteome</keyword>
<name>A0ABQ5XKX1_9GAMM</name>
<accession>A0ABQ5XKX1</accession>